<gene>
    <name evidence="2" type="ORF">RR46_04538</name>
</gene>
<accession>A0A194PTK7</accession>
<name>A0A194PTK7_PAPXU</name>
<proteinExistence type="predicted"/>
<dbReference type="Proteomes" id="UP000053268">
    <property type="component" value="Unassembled WGS sequence"/>
</dbReference>
<sequence>MQPHGNLSASCLWQPGELARRMLGERPAPVPPTRDLWPKPEHPMSISTLHVAYLQDDPPPRRASSLHEQPYLPTTVEDDCEYRPRLCTVGTNTDPPPTIFDRIRHAIKKQHIDPVESSPPGRLRIVARDEALEIKDERNAAQRALIGIKKAISGAKCRITPGSESVESPKIVFDTPKPGDRMMTTFGARPRRRWCRVPSRYEFVRQLRELGACCARAPRPPPRRTPQPPLQITQV</sequence>
<dbReference type="EMBL" id="KQ459599">
    <property type="protein sequence ID" value="KPI94470.1"/>
    <property type="molecule type" value="Genomic_DNA"/>
</dbReference>
<protein>
    <submittedName>
        <fullName evidence="2">Uncharacterized protein</fullName>
    </submittedName>
</protein>
<evidence type="ECO:0000313" key="3">
    <source>
        <dbReference type="Proteomes" id="UP000053268"/>
    </source>
</evidence>
<organism evidence="2 3">
    <name type="scientific">Papilio xuthus</name>
    <name type="common">Asian swallowtail butterfly</name>
    <dbReference type="NCBI Taxonomy" id="66420"/>
    <lineage>
        <taxon>Eukaryota</taxon>
        <taxon>Metazoa</taxon>
        <taxon>Ecdysozoa</taxon>
        <taxon>Arthropoda</taxon>
        <taxon>Hexapoda</taxon>
        <taxon>Insecta</taxon>
        <taxon>Pterygota</taxon>
        <taxon>Neoptera</taxon>
        <taxon>Endopterygota</taxon>
        <taxon>Lepidoptera</taxon>
        <taxon>Glossata</taxon>
        <taxon>Ditrysia</taxon>
        <taxon>Papilionoidea</taxon>
        <taxon>Papilionidae</taxon>
        <taxon>Papilioninae</taxon>
        <taxon>Papilio</taxon>
    </lineage>
</organism>
<dbReference type="AlphaFoldDB" id="A0A194PTK7"/>
<keyword evidence="3" id="KW-1185">Reference proteome</keyword>
<evidence type="ECO:0000256" key="1">
    <source>
        <dbReference type="SAM" id="MobiDB-lite"/>
    </source>
</evidence>
<feature type="compositionally biased region" description="Pro residues" evidence="1">
    <location>
        <begin position="218"/>
        <end position="229"/>
    </location>
</feature>
<reference evidence="2 3" key="1">
    <citation type="journal article" date="2015" name="Nat. Commun.">
        <title>Outbred genome sequencing and CRISPR/Cas9 gene editing in butterflies.</title>
        <authorList>
            <person name="Li X."/>
            <person name="Fan D."/>
            <person name="Zhang W."/>
            <person name="Liu G."/>
            <person name="Zhang L."/>
            <person name="Zhao L."/>
            <person name="Fang X."/>
            <person name="Chen L."/>
            <person name="Dong Y."/>
            <person name="Chen Y."/>
            <person name="Ding Y."/>
            <person name="Zhao R."/>
            <person name="Feng M."/>
            <person name="Zhu Y."/>
            <person name="Feng Y."/>
            <person name="Jiang X."/>
            <person name="Zhu D."/>
            <person name="Xiang H."/>
            <person name="Feng X."/>
            <person name="Li S."/>
            <person name="Wang J."/>
            <person name="Zhang G."/>
            <person name="Kronforst M.R."/>
            <person name="Wang W."/>
        </authorList>
    </citation>
    <scope>NUCLEOTIDE SEQUENCE [LARGE SCALE GENOMIC DNA]</scope>
    <source>
        <strain evidence="2">Ya'a_city_454_Px</strain>
        <tissue evidence="2">Whole body</tissue>
    </source>
</reference>
<feature type="region of interest" description="Disordered" evidence="1">
    <location>
        <begin position="215"/>
        <end position="235"/>
    </location>
</feature>
<evidence type="ECO:0000313" key="2">
    <source>
        <dbReference type="EMBL" id="KPI94470.1"/>
    </source>
</evidence>